<protein>
    <submittedName>
        <fullName evidence="1">Uncharacterized protein</fullName>
    </submittedName>
</protein>
<evidence type="ECO:0000313" key="2">
    <source>
        <dbReference type="Proteomes" id="UP000248012"/>
    </source>
</evidence>
<dbReference type="InterPro" id="IPR036610">
    <property type="entry name" value="PEBP-like_sf"/>
</dbReference>
<dbReference type="Pfam" id="PF01161">
    <property type="entry name" value="PBP"/>
    <property type="match status" value="1"/>
</dbReference>
<dbReference type="Gene3D" id="3.90.280.10">
    <property type="entry name" value="PEBP-like"/>
    <property type="match status" value="1"/>
</dbReference>
<dbReference type="AlphaFoldDB" id="A0A2V4MUW8"/>
<evidence type="ECO:0000313" key="1">
    <source>
        <dbReference type="EMBL" id="PYC49219.1"/>
    </source>
</evidence>
<name>A0A2V4MUW8_9RHOB</name>
<dbReference type="EMBL" id="QFVT01000002">
    <property type="protein sequence ID" value="PYC49219.1"/>
    <property type="molecule type" value="Genomic_DNA"/>
</dbReference>
<dbReference type="InterPro" id="IPR008914">
    <property type="entry name" value="PEBP"/>
</dbReference>
<dbReference type="OrthoDB" id="5365502at2"/>
<organism evidence="1 2">
    <name type="scientific">Litorivita pollutaquae</name>
    <dbReference type="NCBI Taxonomy" id="2200892"/>
    <lineage>
        <taxon>Bacteria</taxon>
        <taxon>Pseudomonadati</taxon>
        <taxon>Pseudomonadota</taxon>
        <taxon>Alphaproteobacteria</taxon>
        <taxon>Rhodobacterales</taxon>
        <taxon>Paracoccaceae</taxon>
        <taxon>Litorivita</taxon>
    </lineage>
</organism>
<gene>
    <name evidence="1" type="ORF">DI396_01470</name>
</gene>
<keyword evidence="2" id="KW-1185">Reference proteome</keyword>
<dbReference type="SUPFAM" id="SSF49777">
    <property type="entry name" value="PEBP-like"/>
    <property type="match status" value="1"/>
</dbReference>
<sequence>MSVALDAPWTGKTVPNGQQCTLFGGNGSTPPMQVSNLPEGTASLIVEYDDKSYPPMATDGGHGTLMYPVNGAAAKLPAVPGLTDELPGGVKVVHAARGTGKYASKGYMPPCSGGKGNQYTATLKAVSSDGKVIEEKTITIGKY</sequence>
<dbReference type="Proteomes" id="UP000248012">
    <property type="component" value="Unassembled WGS sequence"/>
</dbReference>
<reference evidence="1 2" key="1">
    <citation type="submission" date="2018-05" db="EMBL/GenBank/DDBJ databases">
        <title>Oceanovita maritima gen. nov., sp. nov., a marine bacterium in the family Rhodobacteraceae isolated from surface seawater of Lundu port Xiamen, China.</title>
        <authorList>
            <person name="Hetharua B.H."/>
            <person name="Min D."/>
            <person name="Liao H."/>
            <person name="Tian Y."/>
        </authorList>
    </citation>
    <scope>NUCLEOTIDE SEQUENCE [LARGE SCALE GENOMIC DNA]</scope>
    <source>
        <strain evidence="1 2">FSX-11</strain>
    </source>
</reference>
<comment type="caution">
    <text evidence="1">The sequence shown here is derived from an EMBL/GenBank/DDBJ whole genome shotgun (WGS) entry which is preliminary data.</text>
</comment>
<accession>A0A2V4MUW8</accession>
<proteinExistence type="predicted"/>